<dbReference type="SUPFAM" id="SSF57701">
    <property type="entry name" value="Zn2/Cys6 DNA-binding domain"/>
    <property type="match status" value="1"/>
</dbReference>
<dbReference type="STRING" id="5539.A0A3E2HI71"/>
<feature type="region of interest" description="Disordered" evidence="6">
    <location>
        <begin position="1"/>
        <end position="53"/>
    </location>
</feature>
<evidence type="ECO:0000256" key="5">
    <source>
        <dbReference type="ARBA" id="ARBA00023242"/>
    </source>
</evidence>
<dbReference type="Gene3D" id="4.10.240.10">
    <property type="entry name" value="Zn(2)-C6 fungal-type DNA-binding domain"/>
    <property type="match status" value="1"/>
</dbReference>
<organism evidence="8 9">
    <name type="scientific">Scytalidium lignicola</name>
    <name type="common">Hyphomycete</name>
    <dbReference type="NCBI Taxonomy" id="5539"/>
    <lineage>
        <taxon>Eukaryota</taxon>
        <taxon>Fungi</taxon>
        <taxon>Dikarya</taxon>
        <taxon>Ascomycota</taxon>
        <taxon>Pezizomycotina</taxon>
        <taxon>Leotiomycetes</taxon>
        <taxon>Leotiomycetes incertae sedis</taxon>
        <taxon>Scytalidium</taxon>
    </lineage>
</organism>
<evidence type="ECO:0000259" key="7">
    <source>
        <dbReference type="PROSITE" id="PS50048"/>
    </source>
</evidence>
<dbReference type="InterPro" id="IPR051127">
    <property type="entry name" value="Fungal_SecMet_Regulators"/>
</dbReference>
<feature type="region of interest" description="Disordered" evidence="6">
    <location>
        <begin position="312"/>
        <end position="333"/>
    </location>
</feature>
<dbReference type="GO" id="GO:0006351">
    <property type="term" value="P:DNA-templated transcription"/>
    <property type="evidence" value="ECO:0007669"/>
    <property type="project" value="InterPro"/>
</dbReference>
<reference evidence="8 9" key="1">
    <citation type="submission" date="2018-05" db="EMBL/GenBank/DDBJ databases">
        <title>Draft genome sequence of Scytalidium lignicola DSM 105466, a ubiquitous saprotrophic fungus.</title>
        <authorList>
            <person name="Buettner E."/>
            <person name="Gebauer A.M."/>
            <person name="Hofrichter M."/>
            <person name="Liers C."/>
            <person name="Kellner H."/>
        </authorList>
    </citation>
    <scope>NUCLEOTIDE SEQUENCE [LARGE SCALE GENOMIC DNA]</scope>
    <source>
        <strain evidence="8 9">DSM 105466</strain>
    </source>
</reference>
<sequence length="915" mass="102009">MEPGGSLQFSSADESMIPTANINGDSDVDSPVVERGSASQTEQADVRQNDARPRRHKVSLACEPCRARKIKCDGVIPVCGTCRRRRNTPDKCCYQGGNARSATTKEYIIGLQDRIRTLERERRADGPPDSTFYREMQIKQSIPSLNRDLPGQFNSSSPQDAQQDRASMGPAQGVQTSTHQIQATDDDGNAPGQPPRDQEFRHQSDRPYLAGTSRRPEDPPQVSSDVNGTAYFASPNHSSHGSIGLVRSQPIESPGVNIGSQAVNPRQESAEEESPINAMGTVSAITQSVLDSRDHFYGTSSVVSFSQQIHQTQTHLSGRSETSPSQAPIYTSSRSTQDRLLELLTSGPIARPGDYFLPPRVLADHLLECYWDRVHCLYPFVHQQSFISAYECLWSADPQSAGPESIARVGLGGSGCPMSVFHCALNAIFALGCQFSDLPSAERESLSETFFQRSKQLLYIDVLDEGSLALVQMLLIVAQFLQSTQFPNRCWNVVGLACRMAQGLGLYMDSTNESRPFLEVEMRRRTWYGCVTLDLVLSMTLGRPMSLSDEWPVQLPRAIDDRYIESTSLICHQPPDVFSRTSFFIHTIKLYKILGRILTSVYNPASGGKTPVERALSSPLDTIVKMDCALSDFESNIPPELYWMNRKEGEFSPVLERQTNVLHARFLHLRIILYRPIFTQFCRKSFEESLPESVRKSAPEYKRQTQAENPLYSSFSYQCSIACIQAAQELIELISETSQTNATGAWWYNVFYLFTSAMVIILAELCPAVLANIAPEKLEASWQKCQDTLESMSSYIMAAQKCRETLCAMRRRASPANSNDHQSQPTPADPPTDPMETYQNLPSESRGDAYVAGQPGFRSGPRSPANENVHGNGNAEFDDTQLRDMLWHDSGSIPTWNIEEWGWWNEGMGDYYGAT</sequence>
<dbReference type="PANTHER" id="PTHR47424:SF3">
    <property type="entry name" value="REGULATORY PROTEIN GAL4"/>
    <property type="match status" value="1"/>
</dbReference>
<feature type="compositionally biased region" description="Polar residues" evidence="6">
    <location>
        <begin position="258"/>
        <end position="267"/>
    </location>
</feature>
<keyword evidence="4" id="KW-0804">Transcription</keyword>
<dbReference type="GO" id="GO:0000978">
    <property type="term" value="F:RNA polymerase II cis-regulatory region sequence-specific DNA binding"/>
    <property type="evidence" value="ECO:0007669"/>
    <property type="project" value="TreeGrafter"/>
</dbReference>
<feature type="compositionally biased region" description="Polar residues" evidence="6">
    <location>
        <begin position="7"/>
        <end position="24"/>
    </location>
</feature>
<dbReference type="InterPro" id="IPR007219">
    <property type="entry name" value="XnlR_reg_dom"/>
</dbReference>
<dbReference type="GO" id="GO:0005634">
    <property type="term" value="C:nucleus"/>
    <property type="evidence" value="ECO:0007669"/>
    <property type="project" value="TreeGrafter"/>
</dbReference>
<feature type="domain" description="Zn(2)-C6 fungal-type" evidence="7">
    <location>
        <begin position="61"/>
        <end position="94"/>
    </location>
</feature>
<proteinExistence type="predicted"/>
<comment type="caution">
    <text evidence="8">The sequence shown here is derived from an EMBL/GenBank/DDBJ whole genome shotgun (WGS) entry which is preliminary data.</text>
</comment>
<feature type="region of interest" description="Disordered" evidence="6">
    <location>
        <begin position="145"/>
        <end position="277"/>
    </location>
</feature>
<dbReference type="OrthoDB" id="424974at2759"/>
<feature type="compositionally biased region" description="Polar residues" evidence="6">
    <location>
        <begin position="173"/>
        <end position="183"/>
    </location>
</feature>
<evidence type="ECO:0000256" key="2">
    <source>
        <dbReference type="ARBA" id="ARBA00023015"/>
    </source>
</evidence>
<evidence type="ECO:0000313" key="9">
    <source>
        <dbReference type="Proteomes" id="UP000258309"/>
    </source>
</evidence>
<keyword evidence="9" id="KW-1185">Reference proteome</keyword>
<dbReference type="CDD" id="cd00067">
    <property type="entry name" value="GAL4"/>
    <property type="match status" value="1"/>
</dbReference>
<dbReference type="EMBL" id="NCSJ02000042">
    <property type="protein sequence ID" value="RFU33077.1"/>
    <property type="molecule type" value="Genomic_DNA"/>
</dbReference>
<dbReference type="GO" id="GO:0000981">
    <property type="term" value="F:DNA-binding transcription factor activity, RNA polymerase II-specific"/>
    <property type="evidence" value="ECO:0007669"/>
    <property type="project" value="InterPro"/>
</dbReference>
<keyword evidence="1" id="KW-0479">Metal-binding</keyword>
<dbReference type="PROSITE" id="PS50048">
    <property type="entry name" value="ZN2_CY6_FUNGAL_2"/>
    <property type="match status" value="1"/>
</dbReference>
<evidence type="ECO:0000256" key="1">
    <source>
        <dbReference type="ARBA" id="ARBA00022723"/>
    </source>
</evidence>
<gene>
    <name evidence="8" type="ORF">B7463_g3284</name>
</gene>
<dbReference type="InterPro" id="IPR036864">
    <property type="entry name" value="Zn2-C6_fun-type_DNA-bd_sf"/>
</dbReference>
<dbReference type="InterPro" id="IPR001138">
    <property type="entry name" value="Zn2Cys6_DnaBD"/>
</dbReference>
<dbReference type="Pfam" id="PF04082">
    <property type="entry name" value="Fungal_trans"/>
    <property type="match status" value="1"/>
</dbReference>
<dbReference type="PANTHER" id="PTHR47424">
    <property type="entry name" value="REGULATORY PROTEIN GAL4"/>
    <property type="match status" value="1"/>
</dbReference>
<dbReference type="SMART" id="SM00066">
    <property type="entry name" value="GAL4"/>
    <property type="match status" value="1"/>
</dbReference>
<evidence type="ECO:0000313" key="8">
    <source>
        <dbReference type="EMBL" id="RFU33077.1"/>
    </source>
</evidence>
<keyword evidence="3" id="KW-0238">DNA-binding</keyword>
<evidence type="ECO:0000256" key="6">
    <source>
        <dbReference type="SAM" id="MobiDB-lite"/>
    </source>
</evidence>
<feature type="compositionally biased region" description="Polar residues" evidence="6">
    <location>
        <begin position="152"/>
        <end position="165"/>
    </location>
</feature>
<keyword evidence="2" id="KW-0805">Transcription regulation</keyword>
<feature type="compositionally biased region" description="Basic and acidic residues" evidence="6">
    <location>
        <begin position="196"/>
        <end position="205"/>
    </location>
</feature>
<accession>A0A3E2HI71</accession>
<protein>
    <recommendedName>
        <fullName evidence="7">Zn(2)-C6 fungal-type domain-containing protein</fullName>
    </recommendedName>
</protein>
<feature type="non-terminal residue" evidence="8">
    <location>
        <position position="915"/>
    </location>
</feature>
<keyword evidence="5" id="KW-0539">Nucleus</keyword>
<feature type="non-terminal residue" evidence="8">
    <location>
        <position position="1"/>
    </location>
</feature>
<dbReference type="Proteomes" id="UP000258309">
    <property type="component" value="Unassembled WGS sequence"/>
</dbReference>
<feature type="compositionally biased region" description="Polar residues" evidence="6">
    <location>
        <begin position="815"/>
        <end position="826"/>
    </location>
</feature>
<name>A0A3E2HI71_SCYLI</name>
<evidence type="ECO:0000256" key="3">
    <source>
        <dbReference type="ARBA" id="ARBA00023125"/>
    </source>
</evidence>
<evidence type="ECO:0000256" key="4">
    <source>
        <dbReference type="ARBA" id="ARBA00023163"/>
    </source>
</evidence>
<dbReference type="OMA" id="VHIFYPW"/>
<dbReference type="SMART" id="SM00906">
    <property type="entry name" value="Fungal_trans"/>
    <property type="match status" value="1"/>
</dbReference>
<dbReference type="AlphaFoldDB" id="A0A3E2HI71"/>
<feature type="region of interest" description="Disordered" evidence="6">
    <location>
        <begin position="813"/>
        <end position="876"/>
    </location>
</feature>
<dbReference type="CDD" id="cd12148">
    <property type="entry name" value="fungal_TF_MHR"/>
    <property type="match status" value="1"/>
</dbReference>
<dbReference type="Pfam" id="PF00172">
    <property type="entry name" value="Zn_clus"/>
    <property type="match status" value="1"/>
</dbReference>
<dbReference type="GO" id="GO:0008270">
    <property type="term" value="F:zinc ion binding"/>
    <property type="evidence" value="ECO:0007669"/>
    <property type="project" value="InterPro"/>
</dbReference>
<dbReference type="GO" id="GO:0000435">
    <property type="term" value="P:positive regulation of transcription from RNA polymerase II promoter by galactose"/>
    <property type="evidence" value="ECO:0007669"/>
    <property type="project" value="TreeGrafter"/>
</dbReference>